<dbReference type="AlphaFoldDB" id="A0A2K3LZS6"/>
<reference evidence="1 2" key="2">
    <citation type="journal article" date="2017" name="Front. Plant Sci.">
        <title>Gene Classification and Mining of Molecular Markers Useful in Red Clover (Trifolium pratense) Breeding.</title>
        <authorList>
            <person name="Istvanek J."/>
            <person name="Dluhosova J."/>
            <person name="Dluhos P."/>
            <person name="Patkova L."/>
            <person name="Nedelnik J."/>
            <person name="Repkova J."/>
        </authorList>
    </citation>
    <scope>NUCLEOTIDE SEQUENCE [LARGE SCALE GENOMIC DNA]</scope>
    <source>
        <strain evidence="2">cv. Tatra</strain>
        <tissue evidence="1">Young leaves</tissue>
    </source>
</reference>
<feature type="non-terminal residue" evidence="1">
    <location>
        <position position="169"/>
    </location>
</feature>
<accession>A0A2K3LZS6</accession>
<name>A0A2K3LZS6_TRIPR</name>
<protein>
    <submittedName>
        <fullName evidence="1">Uncharacterized protein</fullName>
    </submittedName>
</protein>
<dbReference type="EMBL" id="ASHM01045385">
    <property type="protein sequence ID" value="PNX84012.1"/>
    <property type="molecule type" value="Genomic_DNA"/>
</dbReference>
<organism evidence="1 2">
    <name type="scientific">Trifolium pratense</name>
    <name type="common">Red clover</name>
    <dbReference type="NCBI Taxonomy" id="57577"/>
    <lineage>
        <taxon>Eukaryota</taxon>
        <taxon>Viridiplantae</taxon>
        <taxon>Streptophyta</taxon>
        <taxon>Embryophyta</taxon>
        <taxon>Tracheophyta</taxon>
        <taxon>Spermatophyta</taxon>
        <taxon>Magnoliopsida</taxon>
        <taxon>eudicotyledons</taxon>
        <taxon>Gunneridae</taxon>
        <taxon>Pentapetalae</taxon>
        <taxon>rosids</taxon>
        <taxon>fabids</taxon>
        <taxon>Fabales</taxon>
        <taxon>Fabaceae</taxon>
        <taxon>Papilionoideae</taxon>
        <taxon>50 kb inversion clade</taxon>
        <taxon>NPAAA clade</taxon>
        <taxon>Hologalegina</taxon>
        <taxon>IRL clade</taxon>
        <taxon>Trifolieae</taxon>
        <taxon>Trifolium</taxon>
    </lineage>
</organism>
<evidence type="ECO:0000313" key="1">
    <source>
        <dbReference type="EMBL" id="PNX84012.1"/>
    </source>
</evidence>
<gene>
    <name evidence="1" type="ORF">L195_g040064</name>
</gene>
<reference evidence="1 2" key="1">
    <citation type="journal article" date="2014" name="Am. J. Bot.">
        <title>Genome assembly and annotation for red clover (Trifolium pratense; Fabaceae).</title>
        <authorList>
            <person name="Istvanek J."/>
            <person name="Jaros M."/>
            <person name="Krenek A."/>
            <person name="Repkova J."/>
        </authorList>
    </citation>
    <scope>NUCLEOTIDE SEQUENCE [LARGE SCALE GENOMIC DNA]</scope>
    <source>
        <strain evidence="2">cv. Tatra</strain>
        <tissue evidence="1">Young leaves</tissue>
    </source>
</reference>
<evidence type="ECO:0000313" key="2">
    <source>
        <dbReference type="Proteomes" id="UP000236291"/>
    </source>
</evidence>
<sequence length="169" mass="18802">MLYYNTQTTQTELVNSKRKGNTTNLLQATVLSKSPVGHRKSTNSKENITDNGLRCNVEAQPLVDLCCIVCTSNNIEEKAAWDLISTFSSRSTEIPQYNMAIEIRNLTEYPKPKPDLNLKVTYGGIKWMVHIISNIRAKGTVIQTVAENIGNGGGCMAEAMHEKCFQNSF</sequence>
<comment type="caution">
    <text evidence="1">The sequence shown here is derived from an EMBL/GenBank/DDBJ whole genome shotgun (WGS) entry which is preliminary data.</text>
</comment>
<dbReference type="Proteomes" id="UP000236291">
    <property type="component" value="Unassembled WGS sequence"/>
</dbReference>
<proteinExistence type="predicted"/>